<keyword evidence="2" id="KW-1185">Reference proteome</keyword>
<evidence type="ECO:0000313" key="2">
    <source>
        <dbReference type="Proteomes" id="UP000800097"/>
    </source>
</evidence>
<reference evidence="1" key="1">
    <citation type="journal article" date="2020" name="Stud. Mycol.">
        <title>101 Dothideomycetes genomes: a test case for predicting lifestyles and emergence of pathogens.</title>
        <authorList>
            <person name="Haridas S."/>
            <person name="Albert R."/>
            <person name="Binder M."/>
            <person name="Bloem J."/>
            <person name="Labutti K."/>
            <person name="Salamov A."/>
            <person name="Andreopoulos B."/>
            <person name="Baker S."/>
            <person name="Barry K."/>
            <person name="Bills G."/>
            <person name="Bluhm B."/>
            <person name="Cannon C."/>
            <person name="Castanera R."/>
            <person name="Culley D."/>
            <person name="Daum C."/>
            <person name="Ezra D."/>
            <person name="Gonzalez J."/>
            <person name="Henrissat B."/>
            <person name="Kuo A."/>
            <person name="Liang C."/>
            <person name="Lipzen A."/>
            <person name="Lutzoni F."/>
            <person name="Magnuson J."/>
            <person name="Mondo S."/>
            <person name="Nolan M."/>
            <person name="Ohm R."/>
            <person name="Pangilinan J."/>
            <person name="Park H.-J."/>
            <person name="Ramirez L."/>
            <person name="Alfaro M."/>
            <person name="Sun H."/>
            <person name="Tritt A."/>
            <person name="Yoshinaga Y."/>
            <person name="Zwiers L.-H."/>
            <person name="Turgeon B."/>
            <person name="Goodwin S."/>
            <person name="Spatafora J."/>
            <person name="Crous P."/>
            <person name="Grigoriev I."/>
        </authorList>
    </citation>
    <scope>NUCLEOTIDE SEQUENCE</scope>
    <source>
        <strain evidence="1">CBS 379.55</strain>
    </source>
</reference>
<name>A0A6A6JNL5_WESOR</name>
<accession>A0A6A6JNL5</accession>
<dbReference type="EMBL" id="ML986489">
    <property type="protein sequence ID" value="KAF2277723.1"/>
    <property type="molecule type" value="Genomic_DNA"/>
</dbReference>
<protein>
    <submittedName>
        <fullName evidence="1">Uncharacterized protein</fullName>
    </submittedName>
</protein>
<gene>
    <name evidence="1" type="ORF">EI97DRAFT_431811</name>
</gene>
<proteinExistence type="predicted"/>
<dbReference type="AlphaFoldDB" id="A0A6A6JNL5"/>
<dbReference type="RefSeq" id="XP_033655262.1">
    <property type="nucleotide sequence ID" value="XM_033798021.1"/>
</dbReference>
<dbReference type="GeneID" id="54551196"/>
<sequence length="194" mass="21211">MPGPPLTLDILKSLDSTFWANESHVNGVWNVFFNFYFEGDKFIVCPESTLDDADSRLRGDLDIIQINSPRDPVKPLSIALSYEGKREGAGRATVDAVVGQLQKYATNAYKTQKGANFFCIAAEGTTFRLFVKSSADSLVGLNMRMGGGKPTVASNTGGATAATTYDLLNAENYRDICGALEYIRDHTFPLDTDY</sequence>
<dbReference type="Proteomes" id="UP000800097">
    <property type="component" value="Unassembled WGS sequence"/>
</dbReference>
<organism evidence="1 2">
    <name type="scientific">Westerdykella ornata</name>
    <dbReference type="NCBI Taxonomy" id="318751"/>
    <lineage>
        <taxon>Eukaryota</taxon>
        <taxon>Fungi</taxon>
        <taxon>Dikarya</taxon>
        <taxon>Ascomycota</taxon>
        <taxon>Pezizomycotina</taxon>
        <taxon>Dothideomycetes</taxon>
        <taxon>Pleosporomycetidae</taxon>
        <taxon>Pleosporales</taxon>
        <taxon>Sporormiaceae</taxon>
        <taxon>Westerdykella</taxon>
    </lineage>
</organism>
<evidence type="ECO:0000313" key="1">
    <source>
        <dbReference type="EMBL" id="KAF2277723.1"/>
    </source>
</evidence>